<proteinExistence type="predicted"/>
<feature type="compositionally biased region" description="Basic residues" evidence="1">
    <location>
        <begin position="7"/>
        <end position="31"/>
    </location>
</feature>
<keyword evidence="3" id="KW-1185">Reference proteome</keyword>
<name>A0ABV5G3V4_9MICC</name>
<gene>
    <name evidence="2" type="ORF">ACFFX0_21440</name>
</gene>
<protein>
    <submittedName>
        <fullName evidence="2">Uncharacterized protein</fullName>
    </submittedName>
</protein>
<comment type="caution">
    <text evidence="2">The sequence shown here is derived from an EMBL/GenBank/DDBJ whole genome shotgun (WGS) entry which is preliminary data.</text>
</comment>
<accession>A0ABV5G3V4</accession>
<evidence type="ECO:0000313" key="3">
    <source>
        <dbReference type="Proteomes" id="UP001589575"/>
    </source>
</evidence>
<evidence type="ECO:0000313" key="2">
    <source>
        <dbReference type="EMBL" id="MFB9073621.1"/>
    </source>
</evidence>
<sequence length="85" mass="9130">MTAPGRSPRRPAGRRSRCPARTGARCRRRGGRSPPPGAVGRGCPEPESGWCGYLGGSDRSDRPGPSARWSWGLSYCPFVDEVSLT</sequence>
<reference evidence="2 3" key="1">
    <citation type="submission" date="2024-09" db="EMBL/GenBank/DDBJ databases">
        <authorList>
            <person name="Sun Q."/>
            <person name="Mori K."/>
        </authorList>
    </citation>
    <scope>NUCLEOTIDE SEQUENCE [LARGE SCALE GENOMIC DNA]</scope>
    <source>
        <strain evidence="2 3">CCM 7609</strain>
    </source>
</reference>
<organism evidence="2 3">
    <name type="scientific">Citricoccus parietis</name>
    <dbReference type="NCBI Taxonomy" id="592307"/>
    <lineage>
        <taxon>Bacteria</taxon>
        <taxon>Bacillati</taxon>
        <taxon>Actinomycetota</taxon>
        <taxon>Actinomycetes</taxon>
        <taxon>Micrococcales</taxon>
        <taxon>Micrococcaceae</taxon>
        <taxon>Citricoccus</taxon>
    </lineage>
</organism>
<evidence type="ECO:0000256" key="1">
    <source>
        <dbReference type="SAM" id="MobiDB-lite"/>
    </source>
</evidence>
<feature type="region of interest" description="Disordered" evidence="1">
    <location>
        <begin position="1"/>
        <end position="47"/>
    </location>
</feature>
<dbReference type="EMBL" id="JBHMFI010000001">
    <property type="protein sequence ID" value="MFB9073621.1"/>
    <property type="molecule type" value="Genomic_DNA"/>
</dbReference>
<dbReference type="Proteomes" id="UP001589575">
    <property type="component" value="Unassembled WGS sequence"/>
</dbReference>